<sequence length="65" mass="7609">MTTTRPVYPQTPKLPVVDKAESLAEEVYRHFTDTCDDLDDDPDMLDDAIDRTQSLIDRLHEIKRY</sequence>
<comment type="caution">
    <text evidence="1">The sequence shown here is derived from an EMBL/GenBank/DDBJ whole genome shotgun (WGS) entry which is preliminary data.</text>
</comment>
<dbReference type="Proteomes" id="UP000275385">
    <property type="component" value="Unassembled WGS sequence"/>
</dbReference>
<reference evidence="1 2" key="1">
    <citation type="submission" date="2018-08" db="EMBL/GenBank/DDBJ databases">
        <title>Draft genome of the lignicolous fungus Coniochaeta pulveracea.</title>
        <authorList>
            <person name="Borstlap C.J."/>
            <person name="De Witt R.N."/>
            <person name="Botha A."/>
            <person name="Volschenk H."/>
        </authorList>
    </citation>
    <scope>NUCLEOTIDE SEQUENCE [LARGE SCALE GENOMIC DNA]</scope>
    <source>
        <strain evidence="1 2">CAB683</strain>
    </source>
</reference>
<evidence type="ECO:0000313" key="2">
    <source>
        <dbReference type="Proteomes" id="UP000275385"/>
    </source>
</evidence>
<dbReference type="AlphaFoldDB" id="A0A420Y2T6"/>
<accession>A0A420Y2T6</accession>
<proteinExistence type="predicted"/>
<dbReference type="EMBL" id="QVQW01000060">
    <property type="protein sequence ID" value="RKU42195.1"/>
    <property type="molecule type" value="Genomic_DNA"/>
</dbReference>
<organism evidence="1 2">
    <name type="scientific">Coniochaeta pulveracea</name>
    <dbReference type="NCBI Taxonomy" id="177199"/>
    <lineage>
        <taxon>Eukaryota</taxon>
        <taxon>Fungi</taxon>
        <taxon>Dikarya</taxon>
        <taxon>Ascomycota</taxon>
        <taxon>Pezizomycotina</taxon>
        <taxon>Sordariomycetes</taxon>
        <taxon>Sordariomycetidae</taxon>
        <taxon>Coniochaetales</taxon>
        <taxon>Coniochaetaceae</taxon>
        <taxon>Coniochaeta</taxon>
    </lineage>
</organism>
<gene>
    <name evidence="1" type="ORF">DL546_004250</name>
</gene>
<protein>
    <submittedName>
        <fullName evidence="1">Uncharacterized protein</fullName>
    </submittedName>
</protein>
<keyword evidence="2" id="KW-1185">Reference proteome</keyword>
<name>A0A420Y2T6_9PEZI</name>
<evidence type="ECO:0000313" key="1">
    <source>
        <dbReference type="EMBL" id="RKU42195.1"/>
    </source>
</evidence>